<dbReference type="Pfam" id="PF12706">
    <property type="entry name" value="Lactamase_B_2"/>
    <property type="match status" value="1"/>
</dbReference>
<dbReference type="PANTHER" id="PTHR46018">
    <property type="entry name" value="ZINC PHOSPHODIESTERASE ELAC PROTEIN 1"/>
    <property type="match status" value="1"/>
</dbReference>
<name>A0A9D1EXI6_9BACT</name>
<dbReference type="EMBL" id="DVIU01000081">
    <property type="protein sequence ID" value="HIS35758.1"/>
    <property type="molecule type" value="Genomic_DNA"/>
</dbReference>
<dbReference type="InterPro" id="IPR001279">
    <property type="entry name" value="Metallo-B-lactamas"/>
</dbReference>
<dbReference type="Proteomes" id="UP000823928">
    <property type="component" value="Unassembled WGS sequence"/>
</dbReference>
<dbReference type="InterPro" id="IPR036866">
    <property type="entry name" value="RibonucZ/Hydroxyglut_hydro"/>
</dbReference>
<proteinExistence type="predicted"/>
<dbReference type="CDD" id="cd07715">
    <property type="entry name" value="TaR3-like_MBL-fold"/>
    <property type="match status" value="1"/>
</dbReference>
<dbReference type="AlphaFoldDB" id="A0A9D1EXI6"/>
<dbReference type="SUPFAM" id="SSF56281">
    <property type="entry name" value="Metallo-hydrolase/oxidoreductase"/>
    <property type="match status" value="1"/>
</dbReference>
<dbReference type="Gene3D" id="3.60.15.10">
    <property type="entry name" value="Ribonuclease Z/Hydroxyacylglutathione hydrolase-like"/>
    <property type="match status" value="1"/>
</dbReference>
<gene>
    <name evidence="2" type="ORF">IAC10_03905</name>
</gene>
<feature type="domain" description="Metallo-beta-lactamase" evidence="1">
    <location>
        <begin position="41"/>
        <end position="275"/>
    </location>
</feature>
<sequence length="310" mass="34794">MSEFKVKFRGVRGSYPLAKKEFLKYGGNTSCVEVHAGGHLIVLDAGTGLIDVGNELLRDYIASGVKPEERTPVKAVVLLSHIHLDHIQGFTFFRPLHIPSTVLNVYGNVNYNETLSDELAGLLFGKSFPLDLGDIAGNLNIKDINETEGIILRHGEPPIIRRIEKDEDLIVGDDDVLITCYRSYAHPQEGVFVYKITYKGKTLVYATDKESYLGGDKKLVNFARGCNLLIHDAQYTTEDYLNSYVPKQGYGHSTFDMAVECQNQTGAEKLVFFHFDPEYDDEKLDSIQEQYKAISDRAMLAYEGLEINLL</sequence>
<accession>A0A9D1EXI6</accession>
<reference evidence="2" key="2">
    <citation type="journal article" date="2021" name="PeerJ">
        <title>Extensive microbial diversity within the chicken gut microbiome revealed by metagenomics and culture.</title>
        <authorList>
            <person name="Gilroy R."/>
            <person name="Ravi A."/>
            <person name="Getino M."/>
            <person name="Pursley I."/>
            <person name="Horton D.L."/>
            <person name="Alikhan N.F."/>
            <person name="Baker D."/>
            <person name="Gharbi K."/>
            <person name="Hall N."/>
            <person name="Watson M."/>
            <person name="Adriaenssens E.M."/>
            <person name="Foster-Nyarko E."/>
            <person name="Jarju S."/>
            <person name="Secka A."/>
            <person name="Antonio M."/>
            <person name="Oren A."/>
            <person name="Chaudhuri R.R."/>
            <person name="La Ragione R."/>
            <person name="Hildebrand F."/>
            <person name="Pallen M.J."/>
        </authorList>
    </citation>
    <scope>NUCLEOTIDE SEQUENCE</scope>
    <source>
        <strain evidence="2">6276</strain>
    </source>
</reference>
<evidence type="ECO:0000313" key="3">
    <source>
        <dbReference type="Proteomes" id="UP000823928"/>
    </source>
</evidence>
<evidence type="ECO:0000259" key="1">
    <source>
        <dbReference type="Pfam" id="PF12706"/>
    </source>
</evidence>
<comment type="caution">
    <text evidence="2">The sequence shown here is derived from an EMBL/GenBank/DDBJ whole genome shotgun (WGS) entry which is preliminary data.</text>
</comment>
<dbReference type="GO" id="GO:0042781">
    <property type="term" value="F:3'-tRNA processing endoribonuclease activity"/>
    <property type="evidence" value="ECO:0007669"/>
    <property type="project" value="TreeGrafter"/>
</dbReference>
<organism evidence="2 3">
    <name type="scientific">Candidatus Scatousia excrementigallinarum</name>
    <dbReference type="NCBI Taxonomy" id="2840935"/>
    <lineage>
        <taxon>Bacteria</taxon>
        <taxon>Candidatus Scatousia</taxon>
    </lineage>
</organism>
<dbReference type="PANTHER" id="PTHR46018:SF2">
    <property type="entry name" value="ZINC PHOSPHODIESTERASE ELAC PROTEIN 1"/>
    <property type="match status" value="1"/>
</dbReference>
<protein>
    <submittedName>
        <fullName evidence="2">MBL fold metallo-hydrolase</fullName>
    </submittedName>
</protein>
<reference evidence="2" key="1">
    <citation type="submission" date="2020-10" db="EMBL/GenBank/DDBJ databases">
        <authorList>
            <person name="Gilroy R."/>
        </authorList>
    </citation>
    <scope>NUCLEOTIDE SEQUENCE</scope>
    <source>
        <strain evidence="2">6276</strain>
    </source>
</reference>
<evidence type="ECO:0000313" key="2">
    <source>
        <dbReference type="EMBL" id="HIS35758.1"/>
    </source>
</evidence>